<evidence type="ECO:0000256" key="4">
    <source>
        <dbReference type="ARBA" id="ARBA00022827"/>
    </source>
</evidence>
<comment type="cofactor">
    <cofactor evidence="1">
        <name>FAD</name>
        <dbReference type="ChEBI" id="CHEBI:57692"/>
    </cofactor>
</comment>
<keyword evidence="4" id="KW-0274">FAD</keyword>
<keyword evidence="5" id="KW-0560">Oxidoreductase</keyword>
<dbReference type="PANTHER" id="PTHR42973">
    <property type="entry name" value="BINDING OXIDOREDUCTASE, PUTATIVE (AFU_ORTHOLOGUE AFUA_1G17690)-RELATED"/>
    <property type="match status" value="1"/>
</dbReference>
<evidence type="ECO:0000256" key="2">
    <source>
        <dbReference type="ARBA" id="ARBA00005466"/>
    </source>
</evidence>
<proteinExistence type="inferred from homology"/>
<evidence type="ECO:0000313" key="9">
    <source>
        <dbReference type="Proteomes" id="UP000193240"/>
    </source>
</evidence>
<evidence type="ECO:0000256" key="5">
    <source>
        <dbReference type="ARBA" id="ARBA00023002"/>
    </source>
</evidence>
<dbReference type="SUPFAM" id="SSF56176">
    <property type="entry name" value="FAD-binding/transporter-associated domain-like"/>
    <property type="match status" value="1"/>
</dbReference>
<dbReference type="InterPro" id="IPR016169">
    <property type="entry name" value="FAD-bd_PCMH_sub2"/>
</dbReference>
<name>A0A1Y2LTG8_EPING</name>
<dbReference type="GO" id="GO:0016491">
    <property type="term" value="F:oxidoreductase activity"/>
    <property type="evidence" value="ECO:0007669"/>
    <property type="project" value="UniProtKB-KW"/>
</dbReference>
<dbReference type="EMBL" id="KZ107849">
    <property type="protein sequence ID" value="OSS47143.1"/>
    <property type="molecule type" value="Genomic_DNA"/>
</dbReference>
<evidence type="ECO:0000259" key="7">
    <source>
        <dbReference type="PROSITE" id="PS51387"/>
    </source>
</evidence>
<dbReference type="PANTHER" id="PTHR42973:SF9">
    <property type="entry name" value="FAD-BINDING PCMH-TYPE DOMAIN-CONTAINING PROTEIN-RELATED"/>
    <property type="match status" value="1"/>
</dbReference>
<dbReference type="Proteomes" id="UP000193240">
    <property type="component" value="Unassembled WGS sequence"/>
</dbReference>
<dbReference type="InterPro" id="IPR012951">
    <property type="entry name" value="BBE"/>
</dbReference>
<feature type="domain" description="FAD-binding PCMH-type" evidence="7">
    <location>
        <begin position="58"/>
        <end position="230"/>
    </location>
</feature>
<evidence type="ECO:0000256" key="1">
    <source>
        <dbReference type="ARBA" id="ARBA00001974"/>
    </source>
</evidence>
<dbReference type="GO" id="GO:0071949">
    <property type="term" value="F:FAD binding"/>
    <property type="evidence" value="ECO:0007669"/>
    <property type="project" value="InterPro"/>
</dbReference>
<dbReference type="InterPro" id="IPR006094">
    <property type="entry name" value="Oxid_FAD_bind_N"/>
</dbReference>
<dbReference type="Gene3D" id="3.30.465.10">
    <property type="match status" value="1"/>
</dbReference>
<sequence>MAHLNSRWLLVALAAIASVFLGVRSKEDDLVASLSERARVLYPNTENFTTASSRWSRAKPPSYNLIVQVATEADVQKTIMYANEKRVPFLAVSGGHGTTSELANAKDAIGIRFTQMRNISIVDDGQAVLIEGGVRTGDLLPYLWARGKQTMTTACDCVGFIAPVLGGGHGWLQGRYGLATDQLLSARLVLANGTVVEVSQESNPDLFWALRGAGHNFGLVTQAKLKIYDVAPDEQQWIGSGFTFTHDKLEDLFDIANKVLDDPERSAGLSYYFVFAFNPEVDPVNPILTVWLLNQASSIPSRFTEPLYALSPVSVNTSVTEFPEANAHLQGGLDGAACTEGSSRKLTPISLQSYDIPSIRKSFDIFARMPAAFHNSVVFFENYPIDGVVKIDANSTAYPDRAGKVLAAPLMSYPANASLDTVSDGIIDDIRDALVEGSGHPLVAYVNYAKGDESLEAMYGYEPWRLEKLRRLKKEYDPFGRFNFYAPIV</sequence>
<dbReference type="Gene3D" id="3.40.462.20">
    <property type="match status" value="1"/>
</dbReference>
<dbReference type="Pfam" id="PF01565">
    <property type="entry name" value="FAD_binding_4"/>
    <property type="match status" value="1"/>
</dbReference>
<feature type="signal peptide" evidence="6">
    <location>
        <begin position="1"/>
        <end position="25"/>
    </location>
</feature>
<keyword evidence="3" id="KW-0285">Flavoprotein</keyword>
<evidence type="ECO:0000256" key="3">
    <source>
        <dbReference type="ARBA" id="ARBA00022630"/>
    </source>
</evidence>
<accession>A0A1Y2LTG8</accession>
<gene>
    <name evidence="8" type="ORF">B5807_09914</name>
</gene>
<dbReference type="OMA" id="GICECVG"/>
<feature type="chain" id="PRO_5012621314" description="FAD-binding PCMH-type domain-containing protein" evidence="6">
    <location>
        <begin position="26"/>
        <end position="489"/>
    </location>
</feature>
<comment type="similarity">
    <text evidence="2">Belongs to the oxygen-dependent FAD-linked oxidoreductase family.</text>
</comment>
<dbReference type="AlphaFoldDB" id="A0A1Y2LTG8"/>
<dbReference type="InterPro" id="IPR036318">
    <property type="entry name" value="FAD-bd_PCMH-like_sf"/>
</dbReference>
<organism evidence="8 9">
    <name type="scientific">Epicoccum nigrum</name>
    <name type="common">Soil fungus</name>
    <name type="synonym">Epicoccum purpurascens</name>
    <dbReference type="NCBI Taxonomy" id="105696"/>
    <lineage>
        <taxon>Eukaryota</taxon>
        <taxon>Fungi</taxon>
        <taxon>Dikarya</taxon>
        <taxon>Ascomycota</taxon>
        <taxon>Pezizomycotina</taxon>
        <taxon>Dothideomycetes</taxon>
        <taxon>Pleosporomycetidae</taxon>
        <taxon>Pleosporales</taxon>
        <taxon>Pleosporineae</taxon>
        <taxon>Didymellaceae</taxon>
        <taxon>Epicoccum</taxon>
    </lineage>
</organism>
<keyword evidence="9" id="KW-1185">Reference proteome</keyword>
<dbReference type="InParanoid" id="A0A1Y2LTG8"/>
<dbReference type="InterPro" id="IPR016166">
    <property type="entry name" value="FAD-bd_PCMH"/>
</dbReference>
<keyword evidence="6" id="KW-0732">Signal</keyword>
<dbReference type="InterPro" id="IPR050416">
    <property type="entry name" value="FAD-linked_Oxidoreductase"/>
</dbReference>
<dbReference type="Pfam" id="PF08031">
    <property type="entry name" value="BBE"/>
    <property type="match status" value="1"/>
</dbReference>
<dbReference type="PROSITE" id="PS51387">
    <property type="entry name" value="FAD_PCMH"/>
    <property type="match status" value="1"/>
</dbReference>
<dbReference type="InterPro" id="IPR016167">
    <property type="entry name" value="FAD-bd_PCMH_sub1"/>
</dbReference>
<dbReference type="Gene3D" id="3.30.43.10">
    <property type="entry name" value="Uridine Diphospho-n-acetylenolpyruvylglucosamine Reductase, domain 2"/>
    <property type="match status" value="1"/>
</dbReference>
<dbReference type="STRING" id="105696.A0A1Y2LTG8"/>
<evidence type="ECO:0000313" key="8">
    <source>
        <dbReference type="EMBL" id="OSS47143.1"/>
    </source>
</evidence>
<reference evidence="8 9" key="1">
    <citation type="journal article" date="2017" name="Genome Announc.">
        <title>Genome sequence of the saprophytic ascomycete Epicoccum nigrum ICMP 19927 strain isolated from New Zealand.</title>
        <authorList>
            <person name="Fokin M."/>
            <person name="Fleetwood D."/>
            <person name="Weir B.S."/>
            <person name="Villas-Boas S.G."/>
        </authorList>
    </citation>
    <scope>NUCLEOTIDE SEQUENCE [LARGE SCALE GENOMIC DNA]</scope>
    <source>
        <strain evidence="8 9">ICMP 19927</strain>
    </source>
</reference>
<evidence type="ECO:0000256" key="6">
    <source>
        <dbReference type="SAM" id="SignalP"/>
    </source>
</evidence>
<protein>
    <recommendedName>
        <fullName evidence="7">FAD-binding PCMH-type domain-containing protein</fullName>
    </recommendedName>
</protein>